<protein>
    <submittedName>
        <fullName evidence="5">HK97 family phage prohead protease</fullName>
    </submittedName>
</protein>
<name>A0ABX0U872_9FLAO</name>
<evidence type="ECO:0000256" key="3">
    <source>
        <dbReference type="ARBA" id="ARBA00022801"/>
    </source>
</evidence>
<keyword evidence="3" id="KW-0378">Hydrolase</keyword>
<accession>A0ABX0U872</accession>
<proteinExistence type="predicted"/>
<organism evidence="5 6">
    <name type="scientific">Wenyingzhuangia heitensis</name>
    <dbReference type="NCBI Taxonomy" id="1487859"/>
    <lineage>
        <taxon>Bacteria</taxon>
        <taxon>Pseudomonadati</taxon>
        <taxon>Bacteroidota</taxon>
        <taxon>Flavobacteriia</taxon>
        <taxon>Flavobacteriales</taxon>
        <taxon>Flavobacteriaceae</taxon>
        <taxon>Wenyingzhuangia</taxon>
    </lineage>
</organism>
<reference evidence="5 6" key="1">
    <citation type="submission" date="2020-03" db="EMBL/GenBank/DDBJ databases">
        <title>Genomic Encyclopedia of Type Strains, Phase IV (KMG-IV): sequencing the most valuable type-strain genomes for metagenomic binning, comparative biology and taxonomic classification.</title>
        <authorList>
            <person name="Goeker M."/>
        </authorList>
    </citation>
    <scope>NUCLEOTIDE SEQUENCE [LARGE SCALE GENOMIC DNA]</scope>
    <source>
        <strain evidence="5 6">DSM 101599</strain>
    </source>
</reference>
<keyword evidence="1" id="KW-1188">Viral release from host cell</keyword>
<keyword evidence="6" id="KW-1185">Reference proteome</keyword>
<evidence type="ECO:0000259" key="4">
    <source>
        <dbReference type="Pfam" id="PF04586"/>
    </source>
</evidence>
<evidence type="ECO:0000256" key="1">
    <source>
        <dbReference type="ARBA" id="ARBA00022612"/>
    </source>
</evidence>
<dbReference type="Pfam" id="PF04586">
    <property type="entry name" value="Peptidase_S78"/>
    <property type="match status" value="1"/>
</dbReference>
<evidence type="ECO:0000313" key="5">
    <source>
        <dbReference type="EMBL" id="NIJ45052.1"/>
    </source>
</evidence>
<feature type="domain" description="Prohead serine protease" evidence="4">
    <location>
        <begin position="41"/>
        <end position="134"/>
    </location>
</feature>
<comment type="caution">
    <text evidence="5">The sequence shown here is derived from an EMBL/GenBank/DDBJ whole genome shotgun (WGS) entry which is preliminary data.</text>
</comment>
<sequence>MPENKKLRFVFNDPSQKNSYGFYVLTSGIALQRFNGNPIMLDDHRLSNHTVLGRWLNISVEGDLLMAEPEFDTAEPSVQKIAGQVERGFIKSCSMGFFFDPKDLKLIDGKLVLTKCELYECSIVPVPSNSNSVALYIKDENGKAQLMDQEKIQQLCLSIQTASQLENHNTNNMKKVTLSAAAFVALGMKDTTEEVDVDAINAKVLALSSENEKNKADLKVFRDSEETAKLKAVQDKVTAARLAGKIDATEEAEYVQLGVLNPTVLDSTLAKLSGKKSLNAEIEKGAQDPSEVKTAEDFFKLDDAARLSFKNENMSQYLKIFTPKN</sequence>
<dbReference type="EMBL" id="JAASQL010000001">
    <property type="protein sequence ID" value="NIJ45052.1"/>
    <property type="molecule type" value="Genomic_DNA"/>
</dbReference>
<dbReference type="Proteomes" id="UP000745859">
    <property type="component" value="Unassembled WGS sequence"/>
</dbReference>
<dbReference type="GO" id="GO:0006508">
    <property type="term" value="P:proteolysis"/>
    <property type="evidence" value="ECO:0007669"/>
    <property type="project" value="UniProtKB-KW"/>
</dbReference>
<dbReference type="GO" id="GO:0008233">
    <property type="term" value="F:peptidase activity"/>
    <property type="evidence" value="ECO:0007669"/>
    <property type="project" value="UniProtKB-KW"/>
</dbReference>
<gene>
    <name evidence="5" type="ORF">FHR24_001491</name>
</gene>
<keyword evidence="2 5" id="KW-0645">Protease</keyword>
<evidence type="ECO:0000313" key="6">
    <source>
        <dbReference type="Proteomes" id="UP000745859"/>
    </source>
</evidence>
<evidence type="ECO:0000256" key="2">
    <source>
        <dbReference type="ARBA" id="ARBA00022670"/>
    </source>
</evidence>
<dbReference type="InterPro" id="IPR054613">
    <property type="entry name" value="Peptidase_S78_dom"/>
</dbReference>
<dbReference type="RefSeq" id="WP_167186202.1">
    <property type="nucleotide sequence ID" value="NZ_JAASQL010000001.1"/>
</dbReference>